<name>A0A9Q3DWN9_9BASI</name>
<comment type="caution">
    <text evidence="1">The sequence shown here is derived from an EMBL/GenBank/DDBJ whole genome shotgun (WGS) entry which is preliminary data.</text>
</comment>
<sequence>MDRDSGNIKLTHHDKFIPTIFPAKLLENAETDLQSFCIDDEESLPIPQIIQNNKTNTIEENIDPMSPDGSDNSFDSACLKVQLETTMTEINLLKHKGYKWVPEEDISAPNEILGDVGDPHNIIPGPRKRHHYTNYAGPIDPSPKTYDKVYLDLMVKNGQRQ</sequence>
<keyword evidence="2" id="KW-1185">Reference proteome</keyword>
<evidence type="ECO:0000313" key="1">
    <source>
        <dbReference type="EMBL" id="MBW0508041.1"/>
    </source>
</evidence>
<dbReference type="EMBL" id="AVOT02020081">
    <property type="protein sequence ID" value="MBW0508041.1"/>
    <property type="molecule type" value="Genomic_DNA"/>
</dbReference>
<proteinExistence type="predicted"/>
<accession>A0A9Q3DWN9</accession>
<dbReference type="AlphaFoldDB" id="A0A9Q3DWN9"/>
<evidence type="ECO:0000313" key="2">
    <source>
        <dbReference type="Proteomes" id="UP000765509"/>
    </source>
</evidence>
<reference evidence="1" key="1">
    <citation type="submission" date="2021-03" db="EMBL/GenBank/DDBJ databases">
        <title>Draft genome sequence of rust myrtle Austropuccinia psidii MF-1, a brazilian biotype.</title>
        <authorList>
            <person name="Quecine M.C."/>
            <person name="Pachon D.M.R."/>
            <person name="Bonatelli M.L."/>
            <person name="Correr F.H."/>
            <person name="Franceschini L.M."/>
            <person name="Leite T.F."/>
            <person name="Margarido G.R.A."/>
            <person name="Almeida C.A."/>
            <person name="Ferrarezi J.A."/>
            <person name="Labate C.A."/>
        </authorList>
    </citation>
    <scope>NUCLEOTIDE SEQUENCE</scope>
    <source>
        <strain evidence="1">MF-1</strain>
    </source>
</reference>
<gene>
    <name evidence="1" type="ORF">O181_047756</name>
</gene>
<protein>
    <submittedName>
        <fullName evidence="1">Uncharacterized protein</fullName>
    </submittedName>
</protein>
<organism evidence="1 2">
    <name type="scientific">Austropuccinia psidii MF-1</name>
    <dbReference type="NCBI Taxonomy" id="1389203"/>
    <lineage>
        <taxon>Eukaryota</taxon>
        <taxon>Fungi</taxon>
        <taxon>Dikarya</taxon>
        <taxon>Basidiomycota</taxon>
        <taxon>Pucciniomycotina</taxon>
        <taxon>Pucciniomycetes</taxon>
        <taxon>Pucciniales</taxon>
        <taxon>Sphaerophragmiaceae</taxon>
        <taxon>Austropuccinia</taxon>
    </lineage>
</organism>
<dbReference type="Proteomes" id="UP000765509">
    <property type="component" value="Unassembled WGS sequence"/>
</dbReference>